<dbReference type="InterPro" id="IPR035994">
    <property type="entry name" value="Nucleoside_phosphorylase_sf"/>
</dbReference>
<dbReference type="STRING" id="29313.BHQ16_12370"/>
<dbReference type="Proteomes" id="UP000252015">
    <property type="component" value="Unassembled WGS sequence"/>
</dbReference>
<dbReference type="AlphaFoldDB" id="A0A1E3TF64"/>
<dbReference type="PANTHER" id="PTHR46832:SF1">
    <property type="entry name" value="5'-METHYLTHIOADENOSINE_S-ADENOSYLHOMOCYSTEINE NUCLEOSIDASE"/>
    <property type="match status" value="1"/>
</dbReference>
<reference evidence="2 3" key="1">
    <citation type="submission" date="2018-05" db="EMBL/GenBank/DDBJ databases">
        <authorList>
            <consortium name="IHU Genomes"/>
        </authorList>
    </citation>
    <scope>NUCLEOTIDE SEQUENCE [LARGE SCALE GENOMIC DNA]</scope>
    <source>
        <strain evidence="2 3">P7336</strain>
    </source>
</reference>
<dbReference type="OrthoDB" id="44283at2"/>
<dbReference type="GO" id="GO:0009116">
    <property type="term" value="P:nucleoside metabolic process"/>
    <property type="evidence" value="ECO:0007669"/>
    <property type="project" value="InterPro"/>
</dbReference>
<gene>
    <name evidence="2" type="ORF">MSP7336_03344</name>
</gene>
<dbReference type="GO" id="GO:0008930">
    <property type="term" value="F:methylthioadenosine nucleosidase activity"/>
    <property type="evidence" value="ECO:0007669"/>
    <property type="project" value="TreeGrafter"/>
</dbReference>
<keyword evidence="3" id="KW-1185">Reference proteome</keyword>
<sequence length="225" mass="23790">MIAFVCAMPMELRPLRRQLRLRKSALGYTGRINDRPVIGVVTGIGTARARAATLRLLDTMDVDWVIVVGITGAIDNGSPIGTLVLPELVVNGADGSEYRPTPVPVGSARGTMWTTDTLLVDPAVLADLRARGVVALDMETAAVAQVCDGRGVPWSVVRAISDRAGDGTVDAEIVGLTHPNGRANFPAAARYFVRHPAAVPRLMRLARGSKLATHRAAEAAIRAVG</sequence>
<accession>A0A1E3TF64</accession>
<dbReference type="GO" id="GO:0008782">
    <property type="term" value="F:adenosylhomocysteine nucleosidase activity"/>
    <property type="evidence" value="ECO:0007669"/>
    <property type="project" value="TreeGrafter"/>
</dbReference>
<dbReference type="GO" id="GO:0005829">
    <property type="term" value="C:cytosol"/>
    <property type="evidence" value="ECO:0007669"/>
    <property type="project" value="TreeGrafter"/>
</dbReference>
<dbReference type="EMBL" id="UEGW01000001">
    <property type="protein sequence ID" value="SRX95080.1"/>
    <property type="molecule type" value="Genomic_DNA"/>
</dbReference>
<dbReference type="PANTHER" id="PTHR46832">
    <property type="entry name" value="5'-METHYLTHIOADENOSINE/S-ADENOSYLHOMOCYSTEINE NUCLEOSIDASE"/>
    <property type="match status" value="1"/>
</dbReference>
<dbReference type="GO" id="GO:0019284">
    <property type="term" value="P:L-methionine salvage from S-adenosylmethionine"/>
    <property type="evidence" value="ECO:0007669"/>
    <property type="project" value="TreeGrafter"/>
</dbReference>
<dbReference type="Gene3D" id="3.40.50.1580">
    <property type="entry name" value="Nucleoside phosphorylase domain"/>
    <property type="match status" value="1"/>
</dbReference>
<dbReference type="InterPro" id="IPR000845">
    <property type="entry name" value="Nucleoside_phosphorylase_d"/>
</dbReference>
<evidence type="ECO:0000313" key="2">
    <source>
        <dbReference type="EMBL" id="SRX95080.1"/>
    </source>
</evidence>
<name>A0A1E3TF64_MYCSH</name>
<dbReference type="SUPFAM" id="SSF53167">
    <property type="entry name" value="Purine and uridine phosphorylases"/>
    <property type="match status" value="1"/>
</dbReference>
<dbReference type="Pfam" id="PF01048">
    <property type="entry name" value="PNP_UDP_1"/>
    <property type="match status" value="2"/>
</dbReference>
<evidence type="ECO:0000313" key="3">
    <source>
        <dbReference type="Proteomes" id="UP000252015"/>
    </source>
</evidence>
<feature type="domain" description="Nucleoside phosphorylase" evidence="1">
    <location>
        <begin position="2"/>
        <end position="95"/>
    </location>
</feature>
<organism evidence="2 3">
    <name type="scientific">Mycobacterium shimoidei</name>
    <dbReference type="NCBI Taxonomy" id="29313"/>
    <lineage>
        <taxon>Bacteria</taxon>
        <taxon>Bacillati</taxon>
        <taxon>Actinomycetota</taxon>
        <taxon>Actinomycetes</taxon>
        <taxon>Mycobacteriales</taxon>
        <taxon>Mycobacteriaceae</taxon>
        <taxon>Mycobacterium</taxon>
    </lineage>
</organism>
<evidence type="ECO:0000259" key="1">
    <source>
        <dbReference type="Pfam" id="PF01048"/>
    </source>
</evidence>
<dbReference type="RefSeq" id="WP_069396346.1">
    <property type="nucleotide sequence ID" value="NZ_JACKUN010000024.1"/>
</dbReference>
<proteinExistence type="predicted"/>
<feature type="domain" description="Nucleoside phosphorylase" evidence="1">
    <location>
        <begin position="108"/>
        <end position="191"/>
    </location>
</feature>
<protein>
    <submittedName>
        <fullName evidence="2">Nucleoside phosphorylase [Thioflavicoccus mobilis 8321]</fullName>
    </submittedName>
</protein>